<dbReference type="RefSeq" id="WP_354193958.1">
    <property type="nucleotide sequence ID" value="NZ_JBEPML010000005.1"/>
</dbReference>
<dbReference type="EMBL" id="JBEPML010000005">
    <property type="protein sequence ID" value="MET3791632.1"/>
    <property type="molecule type" value="Genomic_DNA"/>
</dbReference>
<organism evidence="1 2">
    <name type="scientific">Aquamicrobium terrae</name>
    <dbReference type="NCBI Taxonomy" id="1324945"/>
    <lineage>
        <taxon>Bacteria</taxon>
        <taxon>Pseudomonadati</taxon>
        <taxon>Pseudomonadota</taxon>
        <taxon>Alphaproteobacteria</taxon>
        <taxon>Hyphomicrobiales</taxon>
        <taxon>Phyllobacteriaceae</taxon>
        <taxon>Aquamicrobium</taxon>
    </lineage>
</organism>
<dbReference type="Proteomes" id="UP001549076">
    <property type="component" value="Unassembled WGS sequence"/>
</dbReference>
<accession>A0ABV2N1D2</accession>
<evidence type="ECO:0000313" key="1">
    <source>
        <dbReference type="EMBL" id="MET3791632.1"/>
    </source>
</evidence>
<gene>
    <name evidence="1" type="ORF">ABID37_001840</name>
</gene>
<name>A0ABV2N1D2_9HYPH</name>
<evidence type="ECO:0000313" key="2">
    <source>
        <dbReference type="Proteomes" id="UP001549076"/>
    </source>
</evidence>
<reference evidence="1 2" key="1">
    <citation type="submission" date="2024-06" db="EMBL/GenBank/DDBJ databases">
        <title>Genomic Encyclopedia of Type Strains, Phase IV (KMG-IV): sequencing the most valuable type-strain genomes for metagenomic binning, comparative biology and taxonomic classification.</title>
        <authorList>
            <person name="Goeker M."/>
        </authorList>
    </citation>
    <scope>NUCLEOTIDE SEQUENCE [LARGE SCALE GENOMIC DNA]</scope>
    <source>
        <strain evidence="1 2">DSM 27865</strain>
    </source>
</reference>
<evidence type="ECO:0008006" key="3">
    <source>
        <dbReference type="Google" id="ProtNLM"/>
    </source>
</evidence>
<protein>
    <recommendedName>
        <fullName evidence="3">Flagellar FliJ protein</fullName>
    </recommendedName>
</protein>
<comment type="caution">
    <text evidence="1">The sequence shown here is derived from an EMBL/GenBank/DDBJ whole genome shotgun (WGS) entry which is preliminary data.</text>
</comment>
<proteinExistence type="predicted"/>
<keyword evidence="2" id="KW-1185">Reference proteome</keyword>
<sequence>MTPRTRRLKKLVKVQDQLKALHEMRHAMHLAAAAAAKREAEELVAGFDAPGSLSSLFPEVYHRRIADAVTRAGTELEMAHGEAAQLATATARTNMVQRDYREARRADERRLAERTLLDLIEQKQAGK</sequence>